<dbReference type="Proteomes" id="UP000504636">
    <property type="component" value="Unplaced"/>
</dbReference>
<dbReference type="RefSeq" id="XP_033568334.1">
    <property type="nucleotide sequence ID" value="XM_033713589.1"/>
</dbReference>
<reference evidence="2 4" key="1">
    <citation type="journal article" date="2020" name="Stud. Mycol.">
        <title>101 Dothideomycetes genomes: a test case for predicting lifestyles and emergence of pathogens.</title>
        <authorList>
            <person name="Haridas S."/>
            <person name="Albert R."/>
            <person name="Binder M."/>
            <person name="Bloem J."/>
            <person name="Labutti K."/>
            <person name="Salamov A."/>
            <person name="Andreopoulos B."/>
            <person name="Baker S."/>
            <person name="Barry K."/>
            <person name="Bills G."/>
            <person name="Bluhm B."/>
            <person name="Cannon C."/>
            <person name="Castanera R."/>
            <person name="Culley D."/>
            <person name="Daum C."/>
            <person name="Ezra D."/>
            <person name="Gonzalez J."/>
            <person name="Henrissat B."/>
            <person name="Kuo A."/>
            <person name="Liang C."/>
            <person name="Lipzen A."/>
            <person name="Lutzoni F."/>
            <person name="Magnuson J."/>
            <person name="Mondo S."/>
            <person name="Nolan M."/>
            <person name="Ohm R."/>
            <person name="Pangilinan J."/>
            <person name="Park H.-J."/>
            <person name="Ramirez L."/>
            <person name="Alfaro M."/>
            <person name="Sun H."/>
            <person name="Tritt A."/>
            <person name="Yoshinaga Y."/>
            <person name="Zwiers L.-H."/>
            <person name="Turgeon B."/>
            <person name="Goodwin S."/>
            <person name="Spatafora J."/>
            <person name="Crous P."/>
            <person name="Grigoriev I."/>
        </authorList>
    </citation>
    <scope>NUCLEOTIDE SEQUENCE</scope>
    <source>
        <strain evidence="2 4">CBS 304.34</strain>
    </source>
</reference>
<accession>A0A6A6XY68</accession>
<feature type="region of interest" description="Disordered" evidence="1">
    <location>
        <begin position="39"/>
        <end position="59"/>
    </location>
</feature>
<gene>
    <name evidence="2 4" type="ORF">BDZ99DRAFT_239282</name>
</gene>
<dbReference type="GeneID" id="54454482"/>
<reference evidence="4" key="2">
    <citation type="submission" date="2020-04" db="EMBL/GenBank/DDBJ databases">
        <authorList>
            <consortium name="NCBI Genome Project"/>
        </authorList>
    </citation>
    <scope>NUCLEOTIDE SEQUENCE</scope>
    <source>
        <strain evidence="4">CBS 304.34</strain>
    </source>
</reference>
<dbReference type="EMBL" id="MU003731">
    <property type="protein sequence ID" value="KAF2801370.1"/>
    <property type="molecule type" value="Genomic_DNA"/>
</dbReference>
<name>A0A6A6XY68_9PEZI</name>
<organism evidence="2">
    <name type="scientific">Mytilinidion resinicola</name>
    <dbReference type="NCBI Taxonomy" id="574789"/>
    <lineage>
        <taxon>Eukaryota</taxon>
        <taxon>Fungi</taxon>
        <taxon>Dikarya</taxon>
        <taxon>Ascomycota</taxon>
        <taxon>Pezizomycotina</taxon>
        <taxon>Dothideomycetes</taxon>
        <taxon>Pleosporomycetidae</taxon>
        <taxon>Mytilinidiales</taxon>
        <taxon>Mytilinidiaceae</taxon>
        <taxon>Mytilinidion</taxon>
    </lineage>
</organism>
<proteinExistence type="predicted"/>
<reference evidence="4" key="3">
    <citation type="submission" date="2025-04" db="UniProtKB">
        <authorList>
            <consortium name="RefSeq"/>
        </authorList>
    </citation>
    <scope>IDENTIFICATION</scope>
    <source>
        <strain evidence="4">CBS 304.34</strain>
    </source>
</reference>
<evidence type="ECO:0000313" key="2">
    <source>
        <dbReference type="EMBL" id="KAF2801370.1"/>
    </source>
</evidence>
<keyword evidence="3" id="KW-1185">Reference proteome</keyword>
<evidence type="ECO:0000313" key="4">
    <source>
        <dbReference type="RefSeq" id="XP_033568334.1"/>
    </source>
</evidence>
<evidence type="ECO:0000313" key="3">
    <source>
        <dbReference type="Proteomes" id="UP000504636"/>
    </source>
</evidence>
<sequence length="151" mass="17003">MHPGRCLDHPQALAELPRDAESGFSCEDCVLRVLGRDESTSHPPVLKPEGVQPESVFPSSQHPPIARAYFRLLRLWSVRLRSGTTYRARTGNLKIGSSTHDPVPLLLATVIGHRSYRSSDSYQDLPPIFCIFAPYQIQRLGVHDKRECMKL</sequence>
<dbReference type="AlphaFoldDB" id="A0A6A6XY68"/>
<evidence type="ECO:0000256" key="1">
    <source>
        <dbReference type="SAM" id="MobiDB-lite"/>
    </source>
</evidence>
<protein>
    <submittedName>
        <fullName evidence="2 4">Uncharacterized protein</fullName>
    </submittedName>
</protein>